<dbReference type="STRING" id="388467.A19Y_4401"/>
<dbReference type="EMBL" id="CM002803">
    <property type="protein sequence ID" value="KEI69063.1"/>
    <property type="molecule type" value="Genomic_DNA"/>
</dbReference>
<protein>
    <submittedName>
        <fullName evidence="1">XisI</fullName>
    </submittedName>
</protein>
<name>A0A073CMT7_PLAA1</name>
<dbReference type="PATRIC" id="fig|388467.6.peg.4336"/>
<accession>A0A073CMT7</accession>
<dbReference type="HOGENOM" id="CLU_149829_1_0_3"/>
<organism evidence="1 2">
    <name type="scientific">Planktothrix agardhii (strain NIVA-CYA 126/8)</name>
    <dbReference type="NCBI Taxonomy" id="388467"/>
    <lineage>
        <taxon>Bacteria</taxon>
        <taxon>Bacillati</taxon>
        <taxon>Cyanobacteriota</taxon>
        <taxon>Cyanophyceae</taxon>
        <taxon>Oscillatoriophycideae</taxon>
        <taxon>Oscillatoriales</taxon>
        <taxon>Microcoleaceae</taxon>
        <taxon>Planktothrix</taxon>
    </lineage>
</organism>
<dbReference type="AlphaFoldDB" id="A0A073CMT7"/>
<dbReference type="eggNOG" id="ENOG5030PCX">
    <property type="taxonomic scope" value="Bacteria"/>
</dbReference>
<proteinExistence type="predicted"/>
<dbReference type="Proteomes" id="UP000027395">
    <property type="component" value="Chromosome"/>
</dbReference>
<evidence type="ECO:0000313" key="1">
    <source>
        <dbReference type="EMBL" id="KEI69063.1"/>
    </source>
</evidence>
<dbReference type="InterPro" id="IPR035943">
    <property type="entry name" value="XisI-like_sf"/>
</dbReference>
<dbReference type="InterPro" id="IPR014968">
    <property type="entry name" value="XisI"/>
</dbReference>
<dbReference type="SUPFAM" id="SSF143847">
    <property type="entry name" value="XisI-like"/>
    <property type="match status" value="1"/>
</dbReference>
<dbReference type="Gene3D" id="3.30.310.110">
    <property type="entry name" value="XisI-like"/>
    <property type="match status" value="1"/>
</dbReference>
<keyword evidence="2" id="KW-1185">Reference proteome</keyword>
<dbReference type="Pfam" id="PF08869">
    <property type="entry name" value="XisI"/>
    <property type="match status" value="1"/>
</dbReference>
<dbReference type="RefSeq" id="WP_042156637.1">
    <property type="nucleotide sequence ID" value="NZ_CM002803.1"/>
</dbReference>
<reference evidence="1 2" key="1">
    <citation type="journal article" date="2014" name="Appl. Environ. Microbiol.">
        <title>Elucidation of insertion elements encoded on plasmids and in vitro construction of shuttle vectors from the toxic cyanobacterium Planktothrix.</title>
        <authorList>
            <person name="Christiansen G."/>
            <person name="Goesmann A."/>
            <person name="Kurmayer R."/>
        </authorList>
    </citation>
    <scope>NUCLEOTIDE SEQUENCE [LARGE SCALE GENOMIC DNA]</scope>
    <source>
        <strain evidence="1 2">NIVA-CYA 126/8</strain>
    </source>
</reference>
<gene>
    <name evidence="1" type="primary">xisI</name>
    <name evidence="1" type="ORF">A19Y_4401</name>
</gene>
<dbReference type="CDD" id="cd16382">
    <property type="entry name" value="XisI-like"/>
    <property type="match status" value="1"/>
</dbReference>
<evidence type="ECO:0000313" key="2">
    <source>
        <dbReference type="Proteomes" id="UP000027395"/>
    </source>
</evidence>
<sequence length="111" mass="13195">MERLEYYRECIQKLLMEYSQGKTIDGEIDIEIIFDTQRDRYLLVNLGWNEHRRIYNCILHLEIKNGQIWIQRNQTDIKIAEKLVEIGIPKQDIILGLQPVYVREDTGFGVA</sequence>